<accession>G2KQC7</accession>
<evidence type="ECO:0000313" key="2">
    <source>
        <dbReference type="Proteomes" id="UP000009286"/>
    </source>
</evidence>
<dbReference type="Proteomes" id="UP000009286">
    <property type="component" value="Chromosome"/>
</dbReference>
<dbReference type="HOGENOM" id="CLU_1132563_0_0_5"/>
<dbReference type="STRING" id="856793.MICA_729"/>
<keyword evidence="2" id="KW-1185">Reference proteome</keyword>
<sequence length="245" mass="27225">MTPLPGKLTLEFSRAADKPRLMYMFNPAVKNVSDPSGFVAQREPAVIDHALARGGVLFLNDEHGEAQTVTATYHLHDKNQPRTQRHRYTEVGTTLARLPGFNSARLAITAMTLKEWWTAAPRERFIAEIDVANSGSLHTFFNGLKWKHVTDKNKTTALQSLCDEGLAPSERGLPVEWFTTTPAVLKNQARILLDFMDQGGLINKKTGTLIPVDFSALDHVGLTRKRLEAMAAGTLKRRDLLAIQP</sequence>
<dbReference type="KEGG" id="mai:MICA_729"/>
<dbReference type="RefSeq" id="WP_014102286.1">
    <property type="nucleotide sequence ID" value="NC_016026.1"/>
</dbReference>
<organism evidence="1 2">
    <name type="scientific">Micavibrio aeruginosavorus (strain ARL-13)</name>
    <dbReference type="NCBI Taxonomy" id="856793"/>
    <lineage>
        <taxon>Bacteria</taxon>
        <taxon>Pseudomonadati</taxon>
        <taxon>Bdellovibrionota</taxon>
        <taxon>Bdellovibrionia</taxon>
        <taxon>Bdellovibrionales</taxon>
        <taxon>Pseudobdellovibrionaceae</taxon>
        <taxon>Micavibrio</taxon>
    </lineage>
</organism>
<dbReference type="EMBL" id="CP002382">
    <property type="protein sequence ID" value="AEP09063.1"/>
    <property type="molecule type" value="Genomic_DNA"/>
</dbReference>
<dbReference type="OrthoDB" id="7666390at2"/>
<protein>
    <submittedName>
        <fullName evidence="1">Uncharacterized protein</fullName>
    </submittedName>
</protein>
<evidence type="ECO:0000313" key="1">
    <source>
        <dbReference type="EMBL" id="AEP09063.1"/>
    </source>
</evidence>
<proteinExistence type="predicted"/>
<reference evidence="1 2" key="1">
    <citation type="journal article" date="2011" name="BMC Genomics">
        <title>Genomic insights into an obligate epibiotic bacterial predator: Micavibrio aeruginosavorus ARL-13.</title>
        <authorList>
            <person name="Wang Z."/>
            <person name="Kadouri D."/>
            <person name="Wu M."/>
        </authorList>
    </citation>
    <scope>NUCLEOTIDE SEQUENCE [LARGE SCALE GENOMIC DNA]</scope>
    <source>
        <strain evidence="1 2">ARL-13</strain>
    </source>
</reference>
<gene>
    <name evidence="1" type="ordered locus">MICA_729</name>
</gene>
<dbReference type="AlphaFoldDB" id="G2KQC7"/>
<name>G2KQC7_MICAA</name>